<evidence type="ECO:0000256" key="4">
    <source>
        <dbReference type="SAM" id="MobiDB-lite"/>
    </source>
</evidence>
<dbReference type="InterPro" id="IPR036291">
    <property type="entry name" value="NAD(P)-bd_dom_sf"/>
</dbReference>
<dbReference type="CDD" id="cd00833">
    <property type="entry name" value="PKS"/>
    <property type="match status" value="2"/>
</dbReference>
<protein>
    <submittedName>
        <fullName evidence="7">Polyketide synthase</fullName>
    </submittedName>
</protein>
<dbReference type="GO" id="GO:0006633">
    <property type="term" value="P:fatty acid biosynthetic process"/>
    <property type="evidence" value="ECO:0007669"/>
    <property type="project" value="TreeGrafter"/>
</dbReference>
<keyword evidence="3" id="KW-0808">Transferase</keyword>
<dbReference type="PANTHER" id="PTHR43775">
    <property type="entry name" value="FATTY ACID SYNTHASE"/>
    <property type="match status" value="1"/>
</dbReference>
<dbReference type="Gene3D" id="1.10.1200.10">
    <property type="entry name" value="ACP-like"/>
    <property type="match status" value="3"/>
</dbReference>
<dbReference type="InterPro" id="IPR042099">
    <property type="entry name" value="ANL_N_sf"/>
</dbReference>
<reference evidence="7 8" key="1">
    <citation type="submission" date="2024-03" db="EMBL/GenBank/DDBJ databases">
        <title>Complete genome sequence of the green alga Chloropicon roscoffensis RCC1871.</title>
        <authorList>
            <person name="Lemieux C."/>
            <person name="Pombert J.-F."/>
            <person name="Otis C."/>
            <person name="Turmel M."/>
        </authorList>
    </citation>
    <scope>NUCLEOTIDE SEQUENCE [LARGE SCALE GENOMIC DNA]</scope>
    <source>
        <strain evidence="7 8">RCC1871</strain>
    </source>
</reference>
<dbReference type="InterPro" id="IPR025110">
    <property type="entry name" value="AMP-bd_C"/>
</dbReference>
<dbReference type="Gene3D" id="3.30.300.30">
    <property type="match status" value="1"/>
</dbReference>
<dbReference type="InterPro" id="IPR042104">
    <property type="entry name" value="PKS_dehydratase_sf"/>
</dbReference>
<dbReference type="PANTHER" id="PTHR43775:SF37">
    <property type="entry name" value="SI:DKEY-61P9.11"/>
    <property type="match status" value="1"/>
</dbReference>
<dbReference type="Proteomes" id="UP001472866">
    <property type="component" value="Chromosome 03"/>
</dbReference>
<dbReference type="SUPFAM" id="SSF56801">
    <property type="entry name" value="Acetyl-CoA synthetase-like"/>
    <property type="match status" value="1"/>
</dbReference>
<dbReference type="SMART" id="SM00823">
    <property type="entry name" value="PKS_PP"/>
    <property type="match status" value="3"/>
</dbReference>
<evidence type="ECO:0000256" key="1">
    <source>
        <dbReference type="ARBA" id="ARBA00022450"/>
    </source>
</evidence>
<dbReference type="Pfam" id="PF00501">
    <property type="entry name" value="AMP-binding"/>
    <property type="match status" value="1"/>
</dbReference>
<dbReference type="PROSITE" id="PS50075">
    <property type="entry name" value="CARRIER"/>
    <property type="match status" value="2"/>
</dbReference>
<dbReference type="Pfam" id="PF00550">
    <property type="entry name" value="PP-binding"/>
    <property type="match status" value="3"/>
</dbReference>
<proteinExistence type="predicted"/>
<dbReference type="InterPro" id="IPR036736">
    <property type="entry name" value="ACP-like_sf"/>
</dbReference>
<dbReference type="InterPro" id="IPR045851">
    <property type="entry name" value="AMP-bd_C_sf"/>
</dbReference>
<feature type="domain" description="Carrier" evidence="5">
    <location>
        <begin position="742"/>
        <end position="820"/>
    </location>
</feature>
<evidence type="ECO:0000259" key="5">
    <source>
        <dbReference type="PROSITE" id="PS50075"/>
    </source>
</evidence>
<evidence type="ECO:0000313" key="8">
    <source>
        <dbReference type="Proteomes" id="UP001472866"/>
    </source>
</evidence>
<dbReference type="GO" id="GO:0031177">
    <property type="term" value="F:phosphopantetheine binding"/>
    <property type="evidence" value="ECO:0007669"/>
    <property type="project" value="InterPro"/>
</dbReference>
<dbReference type="Gene3D" id="3.40.50.720">
    <property type="entry name" value="NAD(P)-binding Rossmann-like Domain"/>
    <property type="match status" value="2"/>
</dbReference>
<dbReference type="EMBL" id="CP151503">
    <property type="protein sequence ID" value="WZN61106.1"/>
    <property type="molecule type" value="Genomic_DNA"/>
</dbReference>
<dbReference type="PROSITE" id="PS52004">
    <property type="entry name" value="KS3_2"/>
    <property type="match status" value="2"/>
</dbReference>
<dbReference type="InterPro" id="IPR000873">
    <property type="entry name" value="AMP-dep_synth/lig_dom"/>
</dbReference>
<feature type="compositionally biased region" description="Low complexity" evidence="4">
    <location>
        <begin position="10"/>
        <end position="25"/>
    </location>
</feature>
<organism evidence="7 8">
    <name type="scientific">Chloropicon roscoffensis</name>
    <dbReference type="NCBI Taxonomy" id="1461544"/>
    <lineage>
        <taxon>Eukaryota</taxon>
        <taxon>Viridiplantae</taxon>
        <taxon>Chlorophyta</taxon>
        <taxon>Chloropicophyceae</taxon>
        <taxon>Chloropicales</taxon>
        <taxon>Chloropicaceae</taxon>
        <taxon>Chloropicon</taxon>
    </lineage>
</organism>
<dbReference type="InterPro" id="IPR006162">
    <property type="entry name" value="Ppantetheine_attach_site"/>
</dbReference>
<feature type="domain" description="Ketosynthase family 3 (KS3)" evidence="6">
    <location>
        <begin position="2132"/>
        <end position="2556"/>
    </location>
</feature>
<evidence type="ECO:0000256" key="3">
    <source>
        <dbReference type="ARBA" id="ARBA00022679"/>
    </source>
</evidence>
<dbReference type="InterPro" id="IPR013968">
    <property type="entry name" value="PKS_KR"/>
</dbReference>
<accession>A0AAX4P4U3</accession>
<dbReference type="SMART" id="SM00825">
    <property type="entry name" value="PKS_KS"/>
    <property type="match status" value="2"/>
</dbReference>
<dbReference type="PROSITE" id="PS00012">
    <property type="entry name" value="PHOSPHOPANTETHEINE"/>
    <property type="match status" value="1"/>
</dbReference>
<keyword evidence="8" id="KW-1185">Reference proteome</keyword>
<dbReference type="Gene3D" id="3.40.50.12780">
    <property type="entry name" value="N-terminal domain of ligase-like"/>
    <property type="match status" value="1"/>
</dbReference>
<dbReference type="SUPFAM" id="SSF47336">
    <property type="entry name" value="ACP-like"/>
    <property type="match status" value="3"/>
</dbReference>
<dbReference type="InterPro" id="IPR014031">
    <property type="entry name" value="Ketoacyl_synth_C"/>
</dbReference>
<sequence>MSLRRKWSGKVAPEEAPAAKPAPAAVREEAEPPRVAPDAFGGCGVWQWLVEAARVHGGKVGSVGVDHRGEGEAELYTYRDILRRCSALALFLRGRGVKRHSRVGVLSENCHGVLEVHFACAALQATVVNLNVNLKPVELEFILEDCGVDAVFASPELAGSLGPALDLAKTGRGVPGLVVWFGRSGKEMAGEGALRCEEVAHESCCASGDGEEAVLMAGPEREEDFEYQWYYTSGTTGRPKGVVLRHGQICMHALSTIEEMHLCDGDVWGHVSPMFHLVDAFAIYAITRVGGTHVVNPKFNAAGVLDTLERERVTCLNLASTMLTMLVHNPSAHRRDLTCLRILSCGGSPQSNSNVKKTISIFGCEFFVSYGMTECCGKISMSLLPKDRKRMDPEAQLDLICTSGRPFVSIEVKVVQDDGAEVVWDDESLGEVVVRGPTVFDGYFNTSDPRSKHFRGDWFRTGDVARVNSFGYITIADRIKDMILCGGENVYCVEVENILHAHPSVKQAAVFGTKDDIMGELVNAALVLKEGEGGSRQGSQIRSYCAERMSSYKVPTKYHFLTSMPTTSSGKIMKNRLRGMFGPEAMRETRAEAPETPVWEILGLPCVFSGNSPDEHSKDSCAIIMTNETTCLERLCDVLCSSPFSTPNLVICTSRKMDDAILSMSVRAPHLQVTAVVLPSLDDLKICAGRSMPAHLGLLLTHVAEMNVRSAYVFDQMSFESMLDGLESLNKDFSLQLSTNDQQIQEMRKSLQNRIADIAVSLLDQDVGVDHQLMDCGMTSSQAVEFAVEVEGAFGLSLPSTLVFDYPTISEVSSFLEKRIGASDMQRDEGEVSPANTGYALRELVFKSLEEEGGVEMGDELSGLNSSQAVSFVSKLNSVLGIDLPSTLVFDYPNVEDLIATVSSTMDVISGEKTQTLREQIPVRYDNEPMKRCYLVASHSTKDSQQQTFGDRTVDLISNIPTGRWDREWNHGDHFLPQFGYFLRDIECFDPQLFRISEPEAIEMDPQQRKLLLSWCNCHHALQIPKETAMYVGVSQLDYSILLWSIRLRNSKLATSTFTATSSHLSVVSGRLSYAFGYTGQCLSIDTACSSSLVVVNLASREMQTNKTCGAGISGVNLLIARTWSHACNSAGMLSMDGRCKVLDESADGYVRSEECASAYLTCDPEYETYAILILSSAVNQDGRSSTLTAPNGPAQQNVVLRALQESSSSSFLHRLQMHGTGTSLGDPIEIGAILAVSAQHRTHAGKPLELQCGKSLHGHSEPAAGLSALISSTDAAMGRRNKGICHLVSMNPHISQQLLSNPGYLNLSAPRGQHPQSTPNKETQGTCGVSAFAFQGTNAHVQYSAGLGTDLCCKLNLSMQSEFLWAIHGTSLRSNFRFLPQHSDAALFDCSLACANLVNVVCNGGRKSLSLFFVQGLVWSCSYELYRTVKSLHDVCLESSILLSGKAPSECVRIKVSFDGTCEVFENRKDAQWTLSSSSSISCGPQSSSRRALSCLSDEFSCVQKDTKSTLHGAVHAHDSDLFATLEQALRSSGKTGSLDPVAMKLLLAQQDQSQGKCISIYDHYDAQTCLRNSGVNVYSMAGEVLAEVNDVQYSNNLRVCTPYSQQPQSDGYLYSVALQAQACTKLASISQKEKRITFKDNAILGLNAASGIAFMQQLYEGDCTASMSSAVEISAPCVSNLSQHCLTTMLIAACRVTETYPGKVTKIISTDIYHIAACKPTFHCANRRNQAQQEYFMFNRKTYFKSRLAPAKVSQNKLQQQFRGPVLITGGTGALGLLTGEHLTQHGVHRVLLLGRTGHVKGLSGHTCGAEMQVLHCDVSRAEDCHMLGGLGVQGVLYAGGVLADSVLSNQTAQSVKQVFAPKVVGLHQLADTFAMDAMGVQVLFSSVAALLGSAGQTNYAAANAVLDAQAHMWQSAGVSAVSVQWGPWASGGMAVKHAKRMEQMGLYMLTPSEGLFALQSIAGRVCGGSGCLDTMTWSSHAQVAVQRFMWDRFLSRMTHVPALFSNMQDSASLGSVLEAQSSSSKLEGHVSTMTLDADVLQQKVKEAVHAVVGHEVSPDDPLMAAGLDSLGAMELRSSLEQSLGVDLPGMLIFDYPSVHAIIEYAEGLLGPKQEPMSSDAISTGMRTSSEGSVSIHMLSLAARLPSPEHNWCASPSAGDSIWRVPHMRWDADEDYKDGAHIVPIRFGGFLDGIELFDVPCFGVSRSEACWMDPHQRLLLEVSYEALHSRPDLLDASVKENMGVMVGIQHIEYRDMMFKNASKVETYAVTAGSLSVSAGRLSFTYGLHGACAAVDTACSASLVAAHMTWKGLRTGELERGLVCGIDLHVSQEIFSIIQRAGMLAPDGRCKTLDASADGYVRAEACISSVLGPLQDGGSGQSTVMLCGTAVNQDGRSSALTAPHGPSQQQVMRMSLHASELDAWNVQVLQMHGTGTPLGDPIEVGAASTVLLSDASKRKFPVHMSGVKSNIGHTECAAGMAGMVQLAGNMMHKSTSAISHLRHLNHHILSMLSDGKGKSVNLGRQSSSLACEDVSVGDVGAFAFQGTNAHALLSHHSGSVADIDTVSRPGLEMVWQRERCWFVCKLPKLLSHVDFAQGGDIRLEGMLHRVQHAFIWDQMLNGRPIASFGSFVEMCAGTVDMLMSSKGKESDHSMMRNLTMSAPIVLDTSVVQTVHVVVQRKSEVSVVSTASSKPVTCLLGTIQCTAPERAVQQVDVGSKPSVFDSGICTQSPCGSYLGYMLPSIEELVSSEDGYVINPIHLAMCFGYGEWGHKSGLACGADALLVGPSVHKNEGDWLCLGKGPVLHHTEVSSFGEVEVNGTFYMRDVAMSVGQSLAAGSFDLSEQLQYTLTWQSVSPTVSLSAHSGYKTKRSSNCVWSGGDDKTFVDQNQAHVGDNPASLVQLSLSTIALLQDKYNHFASSEMRLASKSTTSVTCGISSPFVGDMGNAMIYGILRACALNGVSSTGVHFGSHDVNHKVDPSCLDLTEIDNGGGWCSYVDQSMVQAAIMVPCYPVSPEPWHALSGSWVVTGGTGALGLLTGEHLTQHGVHRVLLLGRTGHVKGLSGHTCGAEMQVLHCDVSRAEDCHMLGGLGVQGVLLCWWCSCGLCAQQSDRSICEASLCSQGCWIAPTCRHICYGRHGRASSLLLCCCVAWVRWTDQLCGSQCCVGCPSPHVAECRCERSECAVGSLGLWWYGSEACKAHGTDGSLHVDSI</sequence>
<feature type="region of interest" description="Disordered" evidence="4">
    <location>
        <begin position="1"/>
        <end position="30"/>
    </location>
</feature>
<dbReference type="SUPFAM" id="SSF53901">
    <property type="entry name" value="Thiolase-like"/>
    <property type="match status" value="2"/>
</dbReference>
<dbReference type="Gene3D" id="3.10.129.110">
    <property type="entry name" value="Polyketide synthase dehydratase"/>
    <property type="match status" value="1"/>
</dbReference>
<dbReference type="SMART" id="SM01294">
    <property type="entry name" value="PKS_PP_betabranch"/>
    <property type="match status" value="1"/>
</dbReference>
<dbReference type="SUPFAM" id="SSF51735">
    <property type="entry name" value="NAD(P)-binding Rossmann-fold domains"/>
    <property type="match status" value="2"/>
</dbReference>
<dbReference type="InterPro" id="IPR050091">
    <property type="entry name" value="PKS_NRPS_Biosynth_Enz"/>
</dbReference>
<dbReference type="Gene3D" id="3.40.47.10">
    <property type="match status" value="2"/>
</dbReference>
<keyword evidence="1" id="KW-0596">Phosphopantetheine</keyword>
<dbReference type="InterPro" id="IPR020806">
    <property type="entry name" value="PKS_PP-bd"/>
</dbReference>
<dbReference type="Pfam" id="PF13193">
    <property type="entry name" value="AMP-binding_C"/>
    <property type="match status" value="1"/>
</dbReference>
<dbReference type="InterPro" id="IPR057326">
    <property type="entry name" value="KR_dom"/>
</dbReference>
<dbReference type="Pfam" id="PF08659">
    <property type="entry name" value="KR"/>
    <property type="match status" value="2"/>
</dbReference>
<evidence type="ECO:0000256" key="2">
    <source>
        <dbReference type="ARBA" id="ARBA00022553"/>
    </source>
</evidence>
<dbReference type="InterPro" id="IPR009081">
    <property type="entry name" value="PP-bd_ACP"/>
</dbReference>
<name>A0AAX4P4U3_9CHLO</name>
<keyword evidence="2" id="KW-0597">Phosphoprotein</keyword>
<dbReference type="Pfam" id="PF00109">
    <property type="entry name" value="ketoacyl-synt"/>
    <property type="match status" value="2"/>
</dbReference>
<evidence type="ECO:0000259" key="6">
    <source>
        <dbReference type="PROSITE" id="PS52004"/>
    </source>
</evidence>
<gene>
    <name evidence="7" type="ORF">HKI87_03g26400</name>
</gene>
<feature type="domain" description="Ketosynthase family 3 (KS3)" evidence="6">
    <location>
        <begin position="923"/>
        <end position="1346"/>
    </location>
</feature>
<dbReference type="GO" id="GO:0004312">
    <property type="term" value="F:fatty acid synthase activity"/>
    <property type="evidence" value="ECO:0007669"/>
    <property type="project" value="TreeGrafter"/>
</dbReference>
<dbReference type="InterPro" id="IPR016039">
    <property type="entry name" value="Thiolase-like"/>
</dbReference>
<feature type="domain" description="Carrier" evidence="5">
    <location>
        <begin position="2033"/>
        <end position="2112"/>
    </location>
</feature>
<dbReference type="InterPro" id="IPR014030">
    <property type="entry name" value="Ketoacyl_synth_N"/>
</dbReference>
<dbReference type="InterPro" id="IPR020841">
    <property type="entry name" value="PKS_Beta-ketoAc_synthase_dom"/>
</dbReference>
<dbReference type="Pfam" id="PF02801">
    <property type="entry name" value="Ketoacyl-synt_C"/>
    <property type="match status" value="2"/>
</dbReference>
<dbReference type="SMART" id="SM00822">
    <property type="entry name" value="PKS_KR"/>
    <property type="match status" value="1"/>
</dbReference>
<evidence type="ECO:0000313" key="7">
    <source>
        <dbReference type="EMBL" id="WZN61106.1"/>
    </source>
</evidence>